<keyword evidence="6 8" id="KW-0408">Iron</keyword>
<dbReference type="Gene3D" id="1.10.630.10">
    <property type="entry name" value="Cytochrome P450"/>
    <property type="match status" value="1"/>
</dbReference>
<dbReference type="GO" id="GO:0020037">
    <property type="term" value="F:heme binding"/>
    <property type="evidence" value="ECO:0007669"/>
    <property type="project" value="InterPro"/>
</dbReference>
<comment type="similarity">
    <text evidence="2">Belongs to the cytochrome P450 family.</text>
</comment>
<evidence type="ECO:0000256" key="6">
    <source>
        <dbReference type="ARBA" id="ARBA00023004"/>
    </source>
</evidence>
<proteinExistence type="inferred from homology"/>
<feature type="binding site" description="axial binding residue" evidence="8">
    <location>
        <position position="459"/>
    </location>
    <ligand>
        <name>heme</name>
        <dbReference type="ChEBI" id="CHEBI:30413"/>
    </ligand>
    <ligandPart>
        <name>Fe</name>
        <dbReference type="ChEBI" id="CHEBI:18248"/>
    </ligandPart>
</feature>
<comment type="cofactor">
    <cofactor evidence="1 8">
        <name>heme</name>
        <dbReference type="ChEBI" id="CHEBI:30413"/>
    </cofactor>
</comment>
<dbReference type="EMBL" id="JARAOO010000003">
    <property type="protein sequence ID" value="KAJ7977283.1"/>
    <property type="molecule type" value="Genomic_DNA"/>
</dbReference>
<dbReference type="InterPro" id="IPR036396">
    <property type="entry name" value="Cyt_P450_sf"/>
</dbReference>
<dbReference type="PRINTS" id="PR00463">
    <property type="entry name" value="EP450I"/>
</dbReference>
<reference evidence="9" key="1">
    <citation type="journal article" date="2023" name="Science">
        <title>Elucidation of the pathway for biosynthesis of saponin adjuvants from the soapbark tree.</title>
        <authorList>
            <person name="Reed J."/>
            <person name="Orme A."/>
            <person name="El-Demerdash A."/>
            <person name="Owen C."/>
            <person name="Martin L.B.B."/>
            <person name="Misra R.C."/>
            <person name="Kikuchi S."/>
            <person name="Rejzek M."/>
            <person name="Martin A.C."/>
            <person name="Harkess A."/>
            <person name="Leebens-Mack J."/>
            <person name="Louveau T."/>
            <person name="Stephenson M.J."/>
            <person name="Osbourn A."/>
        </authorList>
    </citation>
    <scope>NUCLEOTIDE SEQUENCE</scope>
    <source>
        <strain evidence="9">S10</strain>
    </source>
</reference>
<comment type="caution">
    <text evidence="9">The sequence shown here is derived from an EMBL/GenBank/DDBJ whole genome shotgun (WGS) entry which is preliminary data.</text>
</comment>
<keyword evidence="7" id="KW-0503">Monooxygenase</keyword>
<evidence type="ECO:0000256" key="8">
    <source>
        <dbReference type="PIRSR" id="PIRSR602401-1"/>
    </source>
</evidence>
<evidence type="ECO:0000256" key="1">
    <source>
        <dbReference type="ARBA" id="ARBA00001971"/>
    </source>
</evidence>
<dbReference type="GO" id="GO:0004497">
    <property type="term" value="F:monooxygenase activity"/>
    <property type="evidence" value="ECO:0007669"/>
    <property type="project" value="UniProtKB-KW"/>
</dbReference>
<keyword evidence="5" id="KW-0560">Oxidoreductase</keyword>
<protein>
    <submittedName>
        <fullName evidence="9">Cytochrome P450</fullName>
    </submittedName>
</protein>
<dbReference type="PRINTS" id="PR00385">
    <property type="entry name" value="P450"/>
</dbReference>
<dbReference type="Pfam" id="PF00067">
    <property type="entry name" value="p450"/>
    <property type="match status" value="1"/>
</dbReference>
<organism evidence="9 10">
    <name type="scientific">Quillaja saponaria</name>
    <name type="common">Soap bark tree</name>
    <dbReference type="NCBI Taxonomy" id="32244"/>
    <lineage>
        <taxon>Eukaryota</taxon>
        <taxon>Viridiplantae</taxon>
        <taxon>Streptophyta</taxon>
        <taxon>Embryophyta</taxon>
        <taxon>Tracheophyta</taxon>
        <taxon>Spermatophyta</taxon>
        <taxon>Magnoliopsida</taxon>
        <taxon>eudicotyledons</taxon>
        <taxon>Gunneridae</taxon>
        <taxon>Pentapetalae</taxon>
        <taxon>rosids</taxon>
        <taxon>fabids</taxon>
        <taxon>Fabales</taxon>
        <taxon>Quillajaceae</taxon>
        <taxon>Quillaja</taxon>
    </lineage>
</organism>
<dbReference type="GO" id="GO:0005506">
    <property type="term" value="F:iron ion binding"/>
    <property type="evidence" value="ECO:0007669"/>
    <property type="project" value="InterPro"/>
</dbReference>
<evidence type="ECO:0000256" key="2">
    <source>
        <dbReference type="ARBA" id="ARBA00010617"/>
    </source>
</evidence>
<dbReference type="InterPro" id="IPR002401">
    <property type="entry name" value="Cyt_P450_E_grp-I"/>
</dbReference>
<dbReference type="GO" id="GO:0016705">
    <property type="term" value="F:oxidoreductase activity, acting on paired donors, with incorporation or reduction of molecular oxygen"/>
    <property type="evidence" value="ECO:0007669"/>
    <property type="project" value="InterPro"/>
</dbReference>
<gene>
    <name evidence="9" type="ORF">O6P43_006935</name>
</gene>
<dbReference type="KEGG" id="qsa:O6P43_006935"/>
<evidence type="ECO:0000313" key="10">
    <source>
        <dbReference type="Proteomes" id="UP001163823"/>
    </source>
</evidence>
<keyword evidence="10" id="KW-1185">Reference proteome</keyword>
<keyword evidence="3 8" id="KW-0349">Heme</keyword>
<dbReference type="AlphaFoldDB" id="A0AAD7Q9A5"/>
<evidence type="ECO:0000313" key="9">
    <source>
        <dbReference type="EMBL" id="KAJ7977283.1"/>
    </source>
</evidence>
<dbReference type="SUPFAM" id="SSF48264">
    <property type="entry name" value="Cytochrome P450"/>
    <property type="match status" value="1"/>
</dbReference>
<sequence>MFLQLLATGFLPLSLVLISFFLIKTTSSSKTIKKPSTPIAPTTLPKSYPLVGQIFSILANSHRRIQWFSDLLQISPSATITIHRFFGQRSVVTSNPAVVQHMLKSHFHIYQKGDTFRRTIIDFLGNGIFNSDGENWKFQRQVASHEFNTKSLRNFVENVVDTELSDRLVPILSIASAQNQVLDFQDILQRFAFDNICKIAFGFDPIYLSPSLSQSKFVQAFEDAVKISGDRLATPIPLIWKIKKVLNVGAEKRIRMAISEIHEFAREIIREKKHELREKASLDSVDLLSRFLNSGHSDEVFVTDIIVSFILAGRDTTSAALTWFFWLISKNPRVQSEILKEITENSEATVYDEVKHMVYTHAALCESMRLYPPVPVDAKEAVSDDVLPEGTVVEKGMRVSYHVYAMGRSEQLWGPDWAEFKPERWLEKIAETDKEAAKWNFMGRDPYTYTVFQAGPRICLGKDMAFLQMKRVVAGVLTRFKVVPVPANGEEPEFVAYLTAKMKGGFPVRIEKRDERLQTQLVEKVARFHYP</sequence>
<evidence type="ECO:0000256" key="4">
    <source>
        <dbReference type="ARBA" id="ARBA00022723"/>
    </source>
</evidence>
<dbReference type="Proteomes" id="UP001163823">
    <property type="component" value="Chromosome 3"/>
</dbReference>
<dbReference type="CDD" id="cd11064">
    <property type="entry name" value="CYP86A"/>
    <property type="match status" value="1"/>
</dbReference>
<dbReference type="PANTHER" id="PTHR24296">
    <property type="entry name" value="CYTOCHROME P450"/>
    <property type="match status" value="1"/>
</dbReference>
<dbReference type="InterPro" id="IPR001128">
    <property type="entry name" value="Cyt_P450"/>
</dbReference>
<evidence type="ECO:0000256" key="5">
    <source>
        <dbReference type="ARBA" id="ARBA00023002"/>
    </source>
</evidence>
<name>A0AAD7Q9A5_QUISA</name>
<accession>A0AAD7Q9A5</accession>
<evidence type="ECO:0000256" key="3">
    <source>
        <dbReference type="ARBA" id="ARBA00022617"/>
    </source>
</evidence>
<keyword evidence="4 8" id="KW-0479">Metal-binding</keyword>
<evidence type="ECO:0000256" key="7">
    <source>
        <dbReference type="ARBA" id="ARBA00023033"/>
    </source>
</evidence>